<comment type="subcellular location">
    <subcellularLocation>
        <location evidence="1 7 8">Nucleus</location>
    </subcellularLocation>
</comment>
<dbReference type="Gene3D" id="1.10.10.60">
    <property type="entry name" value="Homeodomain-like"/>
    <property type="match status" value="1"/>
</dbReference>
<dbReference type="PROSITE" id="PS50071">
    <property type="entry name" value="HOMEOBOX_2"/>
    <property type="match status" value="1"/>
</dbReference>
<dbReference type="Pfam" id="PF00046">
    <property type="entry name" value="Homeodomain"/>
    <property type="match status" value="1"/>
</dbReference>
<dbReference type="PANTHER" id="PTHR45659">
    <property type="entry name" value="HOMEOBOX PROTEIN HOX"/>
    <property type="match status" value="1"/>
</dbReference>
<reference evidence="11 12" key="1">
    <citation type="submission" date="2022-01" db="EMBL/GenBank/DDBJ databases">
        <title>A chromosomal length assembly of Cordylochernes scorpioides.</title>
        <authorList>
            <person name="Zeh D."/>
            <person name="Zeh J."/>
        </authorList>
    </citation>
    <scope>NUCLEOTIDE SEQUENCE [LARGE SCALE GENOMIC DNA]</scope>
    <source>
        <strain evidence="11">IN4F17</strain>
        <tissue evidence="11">Whole Body</tissue>
    </source>
</reference>
<keyword evidence="6 7" id="KW-0539">Nucleus</keyword>
<dbReference type="Proteomes" id="UP001235939">
    <property type="component" value="Chromosome 01"/>
</dbReference>
<name>A0ABY6JVF9_9ARAC</name>
<evidence type="ECO:0000256" key="8">
    <source>
        <dbReference type="RuleBase" id="RU000682"/>
    </source>
</evidence>
<dbReference type="EMBL" id="CP092863">
    <property type="protein sequence ID" value="UYV60551.1"/>
    <property type="molecule type" value="Genomic_DNA"/>
</dbReference>
<evidence type="ECO:0000313" key="11">
    <source>
        <dbReference type="EMBL" id="UYV60551.1"/>
    </source>
</evidence>
<evidence type="ECO:0000256" key="9">
    <source>
        <dbReference type="SAM" id="MobiDB-lite"/>
    </source>
</evidence>
<evidence type="ECO:0000256" key="2">
    <source>
        <dbReference type="ARBA" id="ARBA00009107"/>
    </source>
</evidence>
<dbReference type="InterPro" id="IPR020479">
    <property type="entry name" value="HD_metazoa"/>
</dbReference>
<sequence length="307" mass="34475">MWSTVLRVRAGGRQARRCRDLIGGRAIVYIAASVGSQNRTANGSMTSAFLDSVLGPPKLVDHGSLGVDSPAMFAPFMGFACRRYPGFPPVPPPYFPALDAVGLPRFPWMADNILDKYKEPVVRNGVSCIDEAVRIMAMEDGVENRCHFKQRACAADIEEVSSLKGRLDTLNAVVGKTKHESEKCINDLKEEIGKLTKLISESPNGCPRRRGRQTYTRFQTLELEKEFHFNHYLTRRRRIEIAHTLCLTERQIKIWFQNRRMKLKKELRAVKEINDQARTGAPTPPASSRTPCQQTELPDSSTATVTT</sequence>
<keyword evidence="4 7" id="KW-0238">DNA-binding</keyword>
<keyword evidence="3" id="KW-0217">Developmental protein</keyword>
<dbReference type="InterPro" id="IPR050296">
    <property type="entry name" value="Antp_homeobox"/>
</dbReference>
<feature type="compositionally biased region" description="Polar residues" evidence="9">
    <location>
        <begin position="286"/>
        <end position="307"/>
    </location>
</feature>
<comment type="similarity">
    <text evidence="2">Belongs to the Antp homeobox family.</text>
</comment>
<dbReference type="InterPro" id="IPR009057">
    <property type="entry name" value="Homeodomain-like_sf"/>
</dbReference>
<dbReference type="Pfam" id="PF12407">
    <property type="entry name" value="Abdominal-A"/>
    <property type="match status" value="1"/>
</dbReference>
<evidence type="ECO:0000256" key="5">
    <source>
        <dbReference type="ARBA" id="ARBA00023155"/>
    </source>
</evidence>
<evidence type="ECO:0000256" key="6">
    <source>
        <dbReference type="ARBA" id="ARBA00023242"/>
    </source>
</evidence>
<dbReference type="InterPro" id="IPR017970">
    <property type="entry name" value="Homeobox_CS"/>
</dbReference>
<protein>
    <submittedName>
        <fullName evidence="11">HOXB7</fullName>
    </submittedName>
</protein>
<feature type="region of interest" description="Disordered" evidence="9">
    <location>
        <begin position="275"/>
        <end position="307"/>
    </location>
</feature>
<dbReference type="InterPro" id="IPR022132">
    <property type="entry name" value="Abdominal-A"/>
</dbReference>
<evidence type="ECO:0000256" key="7">
    <source>
        <dbReference type="PROSITE-ProRule" id="PRU00108"/>
    </source>
</evidence>
<evidence type="ECO:0000313" key="12">
    <source>
        <dbReference type="Proteomes" id="UP001235939"/>
    </source>
</evidence>
<keyword evidence="5 7" id="KW-0371">Homeobox</keyword>
<dbReference type="InterPro" id="IPR001356">
    <property type="entry name" value="HD"/>
</dbReference>
<dbReference type="PRINTS" id="PR00024">
    <property type="entry name" value="HOMEOBOX"/>
</dbReference>
<dbReference type="PROSITE" id="PS00027">
    <property type="entry name" value="HOMEOBOX_1"/>
    <property type="match status" value="1"/>
</dbReference>
<organism evidence="11 12">
    <name type="scientific">Cordylochernes scorpioides</name>
    <dbReference type="NCBI Taxonomy" id="51811"/>
    <lineage>
        <taxon>Eukaryota</taxon>
        <taxon>Metazoa</taxon>
        <taxon>Ecdysozoa</taxon>
        <taxon>Arthropoda</taxon>
        <taxon>Chelicerata</taxon>
        <taxon>Arachnida</taxon>
        <taxon>Pseudoscorpiones</taxon>
        <taxon>Cheliferoidea</taxon>
        <taxon>Chernetidae</taxon>
        <taxon>Cordylochernes</taxon>
    </lineage>
</organism>
<proteinExistence type="inferred from homology"/>
<dbReference type="CDD" id="cd00086">
    <property type="entry name" value="homeodomain"/>
    <property type="match status" value="1"/>
</dbReference>
<dbReference type="SMART" id="SM00389">
    <property type="entry name" value="HOX"/>
    <property type="match status" value="1"/>
</dbReference>
<evidence type="ECO:0000256" key="3">
    <source>
        <dbReference type="ARBA" id="ARBA00022473"/>
    </source>
</evidence>
<accession>A0ABY6JVF9</accession>
<keyword evidence="12" id="KW-1185">Reference proteome</keyword>
<dbReference type="PANTHER" id="PTHR45659:SF4">
    <property type="entry name" value="HOMEOBOX PROTEIN ABDOMINAL-A"/>
    <property type="match status" value="1"/>
</dbReference>
<feature type="DNA-binding region" description="Homeobox" evidence="7">
    <location>
        <begin position="208"/>
        <end position="267"/>
    </location>
</feature>
<evidence type="ECO:0000256" key="1">
    <source>
        <dbReference type="ARBA" id="ARBA00004123"/>
    </source>
</evidence>
<evidence type="ECO:0000256" key="4">
    <source>
        <dbReference type="ARBA" id="ARBA00023125"/>
    </source>
</evidence>
<dbReference type="SUPFAM" id="SSF46689">
    <property type="entry name" value="Homeodomain-like"/>
    <property type="match status" value="1"/>
</dbReference>
<feature type="domain" description="Homeobox" evidence="10">
    <location>
        <begin position="206"/>
        <end position="266"/>
    </location>
</feature>
<evidence type="ECO:0000259" key="10">
    <source>
        <dbReference type="PROSITE" id="PS50071"/>
    </source>
</evidence>
<gene>
    <name evidence="11" type="ORF">LAZ67_1001478</name>
</gene>